<evidence type="ECO:0000313" key="4">
    <source>
        <dbReference type="Proteomes" id="UP000030832"/>
    </source>
</evidence>
<keyword evidence="4" id="KW-1185">Reference proteome</keyword>
<evidence type="ECO:0000313" key="3">
    <source>
        <dbReference type="EMBL" id="KHF40481.1"/>
    </source>
</evidence>
<accession>A0A0B0ILD7</accession>
<dbReference type="AlphaFoldDB" id="A0A0B0ILD7"/>
<dbReference type="GO" id="GO:0030436">
    <property type="term" value="P:asexual sporulation"/>
    <property type="evidence" value="ECO:0007669"/>
    <property type="project" value="UniProtKB-UniRule"/>
</dbReference>
<comment type="induction">
    <text evidence="1">Expressed only in the forespore compartment of sporulating cells.</text>
</comment>
<dbReference type="NCBIfam" id="TIGR03090">
    <property type="entry name" value="SASP_tlp"/>
    <property type="match status" value="1"/>
</dbReference>
<dbReference type="OrthoDB" id="1799076at2"/>
<reference evidence="3 4" key="1">
    <citation type="submission" date="2014-09" db="EMBL/GenBank/DDBJ databases">
        <title>Genome sequencing and annotation of Bacillus Okhensis strain Kh10-101T.</title>
        <authorList>
            <person name="Prakash J.S."/>
        </authorList>
    </citation>
    <scope>NUCLEOTIDE SEQUENCE [LARGE SCALE GENOMIC DNA]</scope>
    <source>
        <strain evidence="4">Kh10-101T</strain>
    </source>
</reference>
<protein>
    <recommendedName>
        <fullName evidence="1">Small, acid-soluble spore protein Tlp</fullName>
    </recommendedName>
</protein>
<keyword evidence="1" id="KW-0749">Sporulation</keyword>
<evidence type="ECO:0000256" key="1">
    <source>
        <dbReference type="HAMAP-Rule" id="MF_01506"/>
    </source>
</evidence>
<dbReference type="InterPro" id="IPR017524">
    <property type="entry name" value="SASP_thioredoxin-like"/>
</dbReference>
<sequence>MAKPDNRNDNVEKLQQMKENTEHNIEAAEESVAHTDMTEAQKQSVKEKNERRKESIQGFEAEMADEMQARQTGYQDEL</sequence>
<organism evidence="3 4">
    <name type="scientific">Halalkalibacter okhensis</name>
    <dbReference type="NCBI Taxonomy" id="333138"/>
    <lineage>
        <taxon>Bacteria</taxon>
        <taxon>Bacillati</taxon>
        <taxon>Bacillota</taxon>
        <taxon>Bacilli</taxon>
        <taxon>Bacillales</taxon>
        <taxon>Bacillaceae</taxon>
        <taxon>Halalkalibacter</taxon>
    </lineage>
</organism>
<dbReference type="RefSeq" id="WP_034628279.1">
    <property type="nucleotide sequence ID" value="NZ_JRJU01000009.1"/>
</dbReference>
<feature type="compositionally biased region" description="Basic and acidic residues" evidence="2">
    <location>
        <begin position="1"/>
        <end position="55"/>
    </location>
</feature>
<feature type="region of interest" description="Disordered" evidence="2">
    <location>
        <begin position="1"/>
        <end position="78"/>
    </location>
</feature>
<dbReference type="Proteomes" id="UP000030832">
    <property type="component" value="Unassembled WGS sequence"/>
</dbReference>
<evidence type="ECO:0000256" key="2">
    <source>
        <dbReference type="SAM" id="MobiDB-lite"/>
    </source>
</evidence>
<comment type="similarity">
    <text evidence="1">Belongs to the Tlp family.</text>
</comment>
<comment type="subcellular location">
    <subcellularLocation>
        <location evidence="1">Spore core</location>
    </subcellularLocation>
</comment>
<comment type="caution">
    <text evidence="3">The sequence shown here is derived from an EMBL/GenBank/DDBJ whole genome shotgun (WGS) entry which is preliminary data.</text>
</comment>
<name>A0A0B0ILD7_9BACI</name>
<dbReference type="EMBL" id="JRJU01000009">
    <property type="protein sequence ID" value="KHF40481.1"/>
    <property type="molecule type" value="Genomic_DNA"/>
</dbReference>
<dbReference type="STRING" id="333138.LQ50_09445"/>
<proteinExistence type="evidence at transcript level"/>
<feature type="compositionally biased region" description="Polar residues" evidence="2">
    <location>
        <begin position="69"/>
        <end position="78"/>
    </location>
</feature>
<dbReference type="Pfam" id="PF19824">
    <property type="entry name" value="Tlp"/>
    <property type="match status" value="1"/>
</dbReference>
<gene>
    <name evidence="1" type="primary">tlp</name>
    <name evidence="3" type="ORF">LQ50_09445</name>
</gene>
<dbReference type="GO" id="GO:0030435">
    <property type="term" value="P:sporulation resulting in formation of a cellular spore"/>
    <property type="evidence" value="ECO:0007669"/>
    <property type="project" value="UniProtKB-KW"/>
</dbReference>
<dbReference type="HAMAP" id="MF_01506">
    <property type="entry name" value="Tlp"/>
    <property type="match status" value="1"/>
</dbReference>